<dbReference type="InterPro" id="IPR016181">
    <property type="entry name" value="Acyl_CoA_acyltransferase"/>
</dbReference>
<comment type="caution">
    <text evidence="7">The sequence shown here is derived from an EMBL/GenBank/DDBJ whole genome shotgun (WGS) entry which is preliminary data.</text>
</comment>
<dbReference type="GO" id="GO:0071596">
    <property type="term" value="P:ubiquitin-dependent protein catabolic process via the N-end rule pathway"/>
    <property type="evidence" value="ECO:0007669"/>
    <property type="project" value="InterPro"/>
</dbReference>
<dbReference type="EMBL" id="AYSV01000086">
    <property type="protein sequence ID" value="ETD70971.1"/>
    <property type="molecule type" value="Genomic_DNA"/>
</dbReference>
<dbReference type="GO" id="GO:0008914">
    <property type="term" value="F:leucyl-tRNA--protein transferase activity"/>
    <property type="evidence" value="ECO:0007669"/>
    <property type="project" value="UniProtKB-UniRule"/>
</dbReference>
<reference evidence="7 8" key="1">
    <citation type="submission" date="2013-11" db="EMBL/GenBank/DDBJ databases">
        <title>Genomic analysis of Pelistega sp. HM-7.</title>
        <authorList>
            <person name="Kumbhare S.V."/>
            <person name="Shetty S.A."/>
            <person name="Sharma O."/>
            <person name="Dhotre D.P."/>
        </authorList>
    </citation>
    <scope>NUCLEOTIDE SEQUENCE [LARGE SCALE GENOMIC DNA]</scope>
    <source>
        <strain evidence="7 8">HM-7</strain>
    </source>
</reference>
<dbReference type="SUPFAM" id="SSF55729">
    <property type="entry name" value="Acyl-CoA N-acyltransferases (Nat)"/>
    <property type="match status" value="1"/>
</dbReference>
<dbReference type="NCBIfam" id="NF002342">
    <property type="entry name" value="PRK01305.1-3"/>
    <property type="match status" value="1"/>
</dbReference>
<proteinExistence type="inferred from homology"/>
<dbReference type="HAMAP" id="MF_00689">
    <property type="entry name" value="Bpt"/>
    <property type="match status" value="1"/>
</dbReference>
<evidence type="ECO:0000256" key="2">
    <source>
        <dbReference type="ARBA" id="ARBA00022679"/>
    </source>
</evidence>
<sequence>MSETEITFGLYLSAPYPCSYLPEQQARSQVVVPSHLVNTTIYAQLIQQNFRRSGEQVYRPRCDNCQACISVRLRTTEFVANKTQRRLYKRHQQELTAKLIHSPSYSNEHFELYKHYQQTRHPETYEPTNKADYENFLIRSYVDTRFIEFRSSDNVLRMVCIFDYLTDGLSAVYTFYDTEYQGSLGTYAILYLSQLCQQWQLPYLYLGYWVKNSPKMNYKNKFTPLEYNWHGQWLSKQPSTTNGL</sequence>
<dbReference type="RefSeq" id="WP_023951152.1">
    <property type="nucleotide sequence ID" value="NZ_AYSV01000086.1"/>
</dbReference>
<keyword evidence="8" id="KW-1185">Reference proteome</keyword>
<evidence type="ECO:0000256" key="3">
    <source>
        <dbReference type="ARBA" id="ARBA00023315"/>
    </source>
</evidence>
<keyword evidence="1 4" id="KW-0963">Cytoplasm</keyword>
<comment type="catalytic activity">
    <reaction evidence="4">
        <text>N-terminal L-glutamyl-[protein] + L-leucyl-tRNA(Leu) = N-terminal L-leucyl-L-glutamyl-[protein] + tRNA(Leu) + H(+)</text>
        <dbReference type="Rhea" id="RHEA:50412"/>
        <dbReference type="Rhea" id="RHEA-COMP:9613"/>
        <dbReference type="Rhea" id="RHEA-COMP:9622"/>
        <dbReference type="Rhea" id="RHEA-COMP:12664"/>
        <dbReference type="Rhea" id="RHEA-COMP:12668"/>
        <dbReference type="ChEBI" id="CHEBI:15378"/>
        <dbReference type="ChEBI" id="CHEBI:64721"/>
        <dbReference type="ChEBI" id="CHEBI:78442"/>
        <dbReference type="ChEBI" id="CHEBI:78494"/>
        <dbReference type="ChEBI" id="CHEBI:133041"/>
        <dbReference type="EC" id="2.3.2.29"/>
    </reaction>
</comment>
<dbReference type="EC" id="2.3.2.29" evidence="4"/>
<dbReference type="AlphaFoldDB" id="V8G4G7"/>
<comment type="catalytic activity">
    <reaction evidence="4">
        <text>N-terminal L-aspartyl-[protein] + L-leucyl-tRNA(Leu) = N-terminal L-leucyl-L-aspartyl-[protein] + tRNA(Leu) + H(+)</text>
        <dbReference type="Rhea" id="RHEA:50420"/>
        <dbReference type="Rhea" id="RHEA-COMP:9613"/>
        <dbReference type="Rhea" id="RHEA-COMP:9622"/>
        <dbReference type="Rhea" id="RHEA-COMP:12669"/>
        <dbReference type="Rhea" id="RHEA-COMP:12674"/>
        <dbReference type="ChEBI" id="CHEBI:15378"/>
        <dbReference type="ChEBI" id="CHEBI:64720"/>
        <dbReference type="ChEBI" id="CHEBI:78442"/>
        <dbReference type="ChEBI" id="CHEBI:78494"/>
        <dbReference type="ChEBI" id="CHEBI:133042"/>
        <dbReference type="EC" id="2.3.2.29"/>
    </reaction>
</comment>
<evidence type="ECO:0000256" key="1">
    <source>
        <dbReference type="ARBA" id="ARBA00022490"/>
    </source>
</evidence>
<name>V8G4G7_9BURK</name>
<comment type="subcellular location">
    <subcellularLocation>
        <location evidence="4">Cytoplasm</location>
    </subcellularLocation>
</comment>
<dbReference type="InterPro" id="IPR007472">
    <property type="entry name" value="N-end_Aminoacyl_Trfase_C"/>
</dbReference>
<dbReference type="OrthoDB" id="9782022at2"/>
<dbReference type="PIRSF" id="PIRSF037208">
    <property type="entry name" value="ATE_pro_prd"/>
    <property type="match status" value="1"/>
</dbReference>
<dbReference type="PATRIC" id="fig|1414851.3.peg.1450"/>
<dbReference type="PANTHER" id="PTHR21367">
    <property type="entry name" value="ARGININE-TRNA-PROTEIN TRANSFERASE 1"/>
    <property type="match status" value="1"/>
</dbReference>
<protein>
    <recommendedName>
        <fullName evidence="4">Aspartate/glutamate leucyltransferase</fullName>
        <ecNumber evidence="4">2.3.2.29</ecNumber>
    </recommendedName>
</protein>
<dbReference type="NCBIfam" id="NF002341">
    <property type="entry name" value="PRK01305.1-1"/>
    <property type="match status" value="1"/>
</dbReference>
<feature type="domain" description="N-end aminoacyl transferase N-terminal" evidence="5">
    <location>
        <begin position="16"/>
        <end position="86"/>
    </location>
</feature>
<evidence type="ECO:0000313" key="7">
    <source>
        <dbReference type="EMBL" id="ETD70971.1"/>
    </source>
</evidence>
<organism evidence="7 8">
    <name type="scientific">Pelistega indica</name>
    <dbReference type="NCBI Taxonomy" id="1414851"/>
    <lineage>
        <taxon>Bacteria</taxon>
        <taxon>Pseudomonadati</taxon>
        <taxon>Pseudomonadota</taxon>
        <taxon>Betaproteobacteria</taxon>
        <taxon>Burkholderiales</taxon>
        <taxon>Alcaligenaceae</taxon>
        <taxon>Pelistega</taxon>
    </lineage>
</organism>
<dbReference type="GO" id="GO:0005737">
    <property type="term" value="C:cytoplasm"/>
    <property type="evidence" value="ECO:0007669"/>
    <property type="project" value="UniProtKB-SubCell"/>
</dbReference>
<dbReference type="GO" id="GO:0004057">
    <property type="term" value="F:arginyl-tRNA--protein transferase activity"/>
    <property type="evidence" value="ECO:0007669"/>
    <property type="project" value="InterPro"/>
</dbReference>
<dbReference type="PANTHER" id="PTHR21367:SF1">
    <property type="entry name" value="ARGINYL-TRNA--PROTEIN TRANSFERASE 1"/>
    <property type="match status" value="1"/>
</dbReference>
<dbReference type="InterPro" id="IPR030700">
    <property type="entry name" value="N-end_Aminoacyl_Trfase"/>
</dbReference>
<evidence type="ECO:0000259" key="6">
    <source>
        <dbReference type="Pfam" id="PF04377"/>
    </source>
</evidence>
<dbReference type="NCBIfam" id="NF002346">
    <property type="entry name" value="PRK01305.2-3"/>
    <property type="match status" value="1"/>
</dbReference>
<dbReference type="Pfam" id="PF04377">
    <property type="entry name" value="ATE_C"/>
    <property type="match status" value="1"/>
</dbReference>
<comment type="function">
    <text evidence="4">Functions in the N-end rule pathway of protein degradation where it conjugates Leu from its aminoacyl-tRNA to the N-termini of proteins containing an N-terminal aspartate or glutamate.</text>
</comment>
<evidence type="ECO:0000259" key="5">
    <source>
        <dbReference type="Pfam" id="PF04376"/>
    </source>
</evidence>
<dbReference type="Proteomes" id="UP000018766">
    <property type="component" value="Unassembled WGS sequence"/>
</dbReference>
<dbReference type="Pfam" id="PF04376">
    <property type="entry name" value="ATE_N"/>
    <property type="match status" value="1"/>
</dbReference>
<gene>
    <name evidence="4" type="primary">bpt</name>
    <name evidence="7" type="ORF">V757_07050</name>
</gene>
<dbReference type="InterPro" id="IPR017138">
    <property type="entry name" value="Asp_Glu_LeuTrfase"/>
</dbReference>
<keyword evidence="3 4" id="KW-0012">Acyltransferase</keyword>
<feature type="domain" description="N-end rule aminoacyl transferase C-terminal" evidence="6">
    <location>
        <begin position="108"/>
        <end position="226"/>
    </location>
</feature>
<dbReference type="InterPro" id="IPR007471">
    <property type="entry name" value="N-end_Aminoacyl_Trfase_N"/>
</dbReference>
<evidence type="ECO:0000313" key="8">
    <source>
        <dbReference type="Proteomes" id="UP000018766"/>
    </source>
</evidence>
<keyword evidence="2 4" id="KW-0808">Transferase</keyword>
<accession>V8G4G7</accession>
<evidence type="ECO:0000256" key="4">
    <source>
        <dbReference type="HAMAP-Rule" id="MF_00689"/>
    </source>
</evidence>
<comment type="similarity">
    <text evidence="4">Belongs to the R-transferase family. Bpt subfamily.</text>
</comment>